<accession>A0A4P8J287</accession>
<organism evidence="5 6">
    <name type="scientific">Trinickia violacea</name>
    <dbReference type="NCBI Taxonomy" id="2571746"/>
    <lineage>
        <taxon>Bacteria</taxon>
        <taxon>Pseudomonadati</taxon>
        <taxon>Pseudomonadota</taxon>
        <taxon>Betaproteobacteria</taxon>
        <taxon>Burkholderiales</taxon>
        <taxon>Burkholderiaceae</taxon>
        <taxon>Trinickia</taxon>
    </lineage>
</organism>
<dbReference type="RefSeq" id="WP_137337804.1">
    <property type="nucleotide sequence ID" value="NZ_CP040078.1"/>
</dbReference>
<keyword evidence="3" id="KW-0597">Phosphoprotein</keyword>
<gene>
    <name evidence="5" type="ORF">FAZ95_37630</name>
</gene>
<dbReference type="InterPro" id="IPR036890">
    <property type="entry name" value="HATPase_C_sf"/>
</dbReference>
<keyword evidence="5" id="KW-0808">Transferase</keyword>
<dbReference type="GO" id="GO:0000155">
    <property type="term" value="F:phosphorelay sensor kinase activity"/>
    <property type="evidence" value="ECO:0007669"/>
    <property type="project" value="InterPro"/>
</dbReference>
<dbReference type="Proteomes" id="UP000298656">
    <property type="component" value="Chromosome 2"/>
</dbReference>
<dbReference type="AlphaFoldDB" id="A0A4P8J287"/>
<dbReference type="EC" id="2.7.13.3" evidence="2"/>
<dbReference type="Gene3D" id="3.30.565.10">
    <property type="entry name" value="Histidine kinase-like ATPase, C-terminal domain"/>
    <property type="match status" value="1"/>
</dbReference>
<dbReference type="SUPFAM" id="SSF55874">
    <property type="entry name" value="ATPase domain of HSP90 chaperone/DNA topoisomerase II/histidine kinase"/>
    <property type="match status" value="1"/>
</dbReference>
<dbReference type="InterPro" id="IPR036097">
    <property type="entry name" value="HisK_dim/P_sf"/>
</dbReference>
<feature type="domain" description="Histidine kinase" evidence="4">
    <location>
        <begin position="32"/>
        <end position="254"/>
    </location>
</feature>
<evidence type="ECO:0000313" key="6">
    <source>
        <dbReference type="Proteomes" id="UP000298656"/>
    </source>
</evidence>
<protein>
    <recommendedName>
        <fullName evidence="2">histidine kinase</fullName>
        <ecNumber evidence="2">2.7.13.3</ecNumber>
    </recommendedName>
</protein>
<keyword evidence="5" id="KW-0418">Kinase</keyword>
<dbReference type="PANTHER" id="PTHR43547">
    <property type="entry name" value="TWO-COMPONENT HISTIDINE KINASE"/>
    <property type="match status" value="1"/>
</dbReference>
<keyword evidence="6" id="KW-1185">Reference proteome</keyword>
<reference evidence="5 6" key="1">
    <citation type="submission" date="2019-05" db="EMBL/GenBank/DDBJ databases">
        <title>Burkholderia sp. DHOD12, isolated from subtropical forest soil.</title>
        <authorList>
            <person name="Gao Z.-H."/>
            <person name="Qiu L.-H."/>
        </authorList>
    </citation>
    <scope>NUCLEOTIDE SEQUENCE [LARGE SCALE GENOMIC DNA]</scope>
    <source>
        <strain evidence="5 6">DHOD12</strain>
    </source>
</reference>
<dbReference type="Gene3D" id="1.10.287.130">
    <property type="match status" value="1"/>
</dbReference>
<dbReference type="PROSITE" id="PS50109">
    <property type="entry name" value="HIS_KIN"/>
    <property type="match status" value="1"/>
</dbReference>
<evidence type="ECO:0000256" key="1">
    <source>
        <dbReference type="ARBA" id="ARBA00000085"/>
    </source>
</evidence>
<sequence>MPSPADDAALDERFARLSAEAALFMRDHVLSLVSHDVRSPLNAIHSWAYVLERKLDAGDASAQRALTGIRSGVDQQVKLLEDVVDSTRAQTKTLPLVREPFALRALVERVAYEGRAMLADARRVSLSIESPLDGETLDGDRERLAQALWTMLTFAVEASAPAAAVRVASVIEGGHWQVEVTHTMSFAALGNGELPHAFEPFACKQATHPREAGRIAWVLALPQRVATAHGGLFKQGEAADGEQSTLTLRVPLAA</sequence>
<comment type="catalytic activity">
    <reaction evidence="1">
        <text>ATP + protein L-histidine = ADP + protein N-phospho-L-histidine.</text>
        <dbReference type="EC" id="2.7.13.3"/>
    </reaction>
</comment>
<dbReference type="InterPro" id="IPR003661">
    <property type="entry name" value="HisK_dim/P_dom"/>
</dbReference>
<proteinExistence type="predicted"/>
<dbReference type="EMBL" id="CP040078">
    <property type="protein sequence ID" value="QCP55047.1"/>
    <property type="molecule type" value="Genomic_DNA"/>
</dbReference>
<name>A0A4P8J287_9BURK</name>
<dbReference type="KEGG" id="tvl:FAZ95_37630"/>
<evidence type="ECO:0000256" key="3">
    <source>
        <dbReference type="ARBA" id="ARBA00022553"/>
    </source>
</evidence>
<dbReference type="OrthoDB" id="8971121at2"/>
<evidence type="ECO:0000256" key="2">
    <source>
        <dbReference type="ARBA" id="ARBA00012438"/>
    </source>
</evidence>
<dbReference type="SUPFAM" id="SSF47384">
    <property type="entry name" value="Homodimeric domain of signal transducing histidine kinase"/>
    <property type="match status" value="1"/>
</dbReference>
<evidence type="ECO:0000313" key="5">
    <source>
        <dbReference type="EMBL" id="QCP55047.1"/>
    </source>
</evidence>
<evidence type="ECO:0000259" key="4">
    <source>
        <dbReference type="PROSITE" id="PS50109"/>
    </source>
</evidence>
<dbReference type="Pfam" id="PF00512">
    <property type="entry name" value="HisKA"/>
    <property type="match status" value="1"/>
</dbReference>
<dbReference type="CDD" id="cd00082">
    <property type="entry name" value="HisKA"/>
    <property type="match status" value="1"/>
</dbReference>
<dbReference type="InterPro" id="IPR005467">
    <property type="entry name" value="His_kinase_dom"/>
</dbReference>
<dbReference type="SMART" id="SM00388">
    <property type="entry name" value="HisKA"/>
    <property type="match status" value="1"/>
</dbReference>
<dbReference type="PANTHER" id="PTHR43547:SF2">
    <property type="entry name" value="HYBRID SIGNAL TRANSDUCTION HISTIDINE KINASE C"/>
    <property type="match status" value="1"/>
</dbReference>